<protein>
    <submittedName>
        <fullName evidence="2">Uncharacterized protein</fullName>
    </submittedName>
</protein>
<sequence length="621" mass="68828">MSKRVPTSTQWVTFPSNPKSSAVVEWADGGRRTNIYYVAKCFWGTLPQKDYPDTPCATIGKYVSTTKALEKKQIDSLSNAERLEYELKSKGVYVDESTLKSNGQQEQPQPRVVFDHDRALNILGETKLFIAAEFVEEQYRGGPLRSYHLKDLAEGNPSVDHGEGSWLTVQLNECFQYGQSGSGGKINRWLVYHPSVAKGISSPRIFQHRFTGLPTADLAKNIAKELPEFAPDQFSAAAEAGVNLAIISTDVLKSAVGHYLHPFLDYHERGVALYLQKLIHLKHTAPLKDKKAGAGTSLAAHAVIQEPEAEAAKIMAMQVIETLVAARDNKQADAGIDVRMKTELEYIKKLNSGIKKDSWLTKAVNFFKGKGSTSAEAVLASALEDLKNGEMTTGDVDPQVVSIAIQDITAEQPQTTSDPLQKAEATTEQQVGPSFIVGNFENKQMVDAQKIAIERTDELNRTNPEAFTAKSIILGDQEPDLVGELQPQHQQSLQRSSLQHQQQQQQQIEEQPTDNTARRLTENLSLKPTSSVIQRQVDPSQTDSRIGQQFNNNNNNNNKQQPREKLVLPSINGKPQTGSSPLQKGRKVMYVVPSGRQLPWSQQQVDQGQRGGYGNYRPVFK</sequence>
<feature type="compositionally biased region" description="Polar residues" evidence="1">
    <location>
        <begin position="522"/>
        <end position="550"/>
    </location>
</feature>
<proteinExistence type="predicted"/>
<evidence type="ECO:0000313" key="3">
    <source>
        <dbReference type="Proteomes" id="UP001174934"/>
    </source>
</evidence>
<feature type="region of interest" description="Disordered" evidence="1">
    <location>
        <begin position="485"/>
        <end position="562"/>
    </location>
</feature>
<gene>
    <name evidence="2" type="ORF">B0T17DRAFT_505870</name>
</gene>
<evidence type="ECO:0000256" key="1">
    <source>
        <dbReference type="SAM" id="MobiDB-lite"/>
    </source>
</evidence>
<organism evidence="2 3">
    <name type="scientific">Bombardia bombarda</name>
    <dbReference type="NCBI Taxonomy" id="252184"/>
    <lineage>
        <taxon>Eukaryota</taxon>
        <taxon>Fungi</taxon>
        <taxon>Dikarya</taxon>
        <taxon>Ascomycota</taxon>
        <taxon>Pezizomycotina</taxon>
        <taxon>Sordariomycetes</taxon>
        <taxon>Sordariomycetidae</taxon>
        <taxon>Sordariales</taxon>
        <taxon>Lasiosphaeriaceae</taxon>
        <taxon>Bombardia</taxon>
    </lineage>
</organism>
<dbReference type="EMBL" id="JAULSR010000002">
    <property type="protein sequence ID" value="KAK0629292.1"/>
    <property type="molecule type" value="Genomic_DNA"/>
</dbReference>
<keyword evidence="3" id="KW-1185">Reference proteome</keyword>
<name>A0AA39X9A6_9PEZI</name>
<dbReference type="Proteomes" id="UP001174934">
    <property type="component" value="Unassembled WGS sequence"/>
</dbReference>
<evidence type="ECO:0000313" key="2">
    <source>
        <dbReference type="EMBL" id="KAK0629292.1"/>
    </source>
</evidence>
<feature type="compositionally biased region" description="Low complexity" evidence="1">
    <location>
        <begin position="485"/>
        <end position="510"/>
    </location>
</feature>
<comment type="caution">
    <text evidence="2">The sequence shown here is derived from an EMBL/GenBank/DDBJ whole genome shotgun (WGS) entry which is preliminary data.</text>
</comment>
<feature type="region of interest" description="Disordered" evidence="1">
    <location>
        <begin position="599"/>
        <end position="621"/>
    </location>
</feature>
<accession>A0AA39X9A6</accession>
<dbReference type="AlphaFoldDB" id="A0AA39X9A6"/>
<reference evidence="2" key="1">
    <citation type="submission" date="2023-06" db="EMBL/GenBank/DDBJ databases">
        <title>Genome-scale phylogeny and comparative genomics of the fungal order Sordariales.</title>
        <authorList>
            <consortium name="Lawrence Berkeley National Laboratory"/>
            <person name="Hensen N."/>
            <person name="Bonometti L."/>
            <person name="Westerberg I."/>
            <person name="Brannstrom I.O."/>
            <person name="Guillou S."/>
            <person name="Cros-Aarteil S."/>
            <person name="Calhoun S."/>
            <person name="Haridas S."/>
            <person name="Kuo A."/>
            <person name="Mondo S."/>
            <person name="Pangilinan J."/>
            <person name="Riley R."/>
            <person name="LaButti K."/>
            <person name="Andreopoulos B."/>
            <person name="Lipzen A."/>
            <person name="Chen C."/>
            <person name="Yanf M."/>
            <person name="Daum C."/>
            <person name="Ng V."/>
            <person name="Clum A."/>
            <person name="Steindorff A."/>
            <person name="Ohm R."/>
            <person name="Martin F."/>
            <person name="Silar P."/>
            <person name="Natvig D."/>
            <person name="Lalanne C."/>
            <person name="Gautier V."/>
            <person name="Ament-velasquez S.L."/>
            <person name="Kruys A."/>
            <person name="Hutchinson M.I."/>
            <person name="Powell A.J."/>
            <person name="Barry K."/>
            <person name="Miller A.N."/>
            <person name="Grigoriev I.V."/>
            <person name="Debuchy R."/>
            <person name="Gladieux P."/>
            <person name="Thoren M.H."/>
            <person name="Johannesson H."/>
        </authorList>
    </citation>
    <scope>NUCLEOTIDE SEQUENCE</scope>
    <source>
        <strain evidence="2">SMH3391-2</strain>
    </source>
</reference>